<evidence type="ECO:0000313" key="1">
    <source>
        <dbReference type="EMBL" id="GAA4405917.1"/>
    </source>
</evidence>
<keyword evidence="2" id="KW-1185">Reference proteome</keyword>
<comment type="caution">
    <text evidence="1">The sequence shown here is derived from an EMBL/GenBank/DDBJ whole genome shotgun (WGS) entry which is preliminary data.</text>
</comment>
<dbReference type="Proteomes" id="UP001500945">
    <property type="component" value="Unassembled WGS sequence"/>
</dbReference>
<evidence type="ECO:0008006" key="3">
    <source>
        <dbReference type="Google" id="ProtNLM"/>
    </source>
</evidence>
<reference evidence="2" key="1">
    <citation type="journal article" date="2019" name="Int. J. Syst. Evol. Microbiol.">
        <title>The Global Catalogue of Microorganisms (GCM) 10K type strain sequencing project: providing services to taxonomists for standard genome sequencing and annotation.</title>
        <authorList>
            <consortium name="The Broad Institute Genomics Platform"/>
            <consortium name="The Broad Institute Genome Sequencing Center for Infectious Disease"/>
            <person name="Wu L."/>
            <person name="Ma J."/>
        </authorList>
    </citation>
    <scope>NUCLEOTIDE SEQUENCE [LARGE SCALE GENOMIC DNA]</scope>
    <source>
        <strain evidence="2">JCM 17809</strain>
    </source>
</reference>
<sequence>MTRFVLDAATLVHLVGEDRPVAAEHRDPVLSAAASGVVPLASVDDLARPGGVSG</sequence>
<dbReference type="EMBL" id="BAABGM010000013">
    <property type="protein sequence ID" value="GAA4405917.1"/>
    <property type="molecule type" value="Genomic_DNA"/>
</dbReference>
<evidence type="ECO:0000313" key="2">
    <source>
        <dbReference type="Proteomes" id="UP001500945"/>
    </source>
</evidence>
<gene>
    <name evidence="1" type="ORF">GCM10023168_20080</name>
</gene>
<accession>A0ABP8KGV8</accession>
<organism evidence="1 2">
    <name type="scientific">Fodinibacter luteus</name>
    <dbReference type="NCBI Taxonomy" id="552064"/>
    <lineage>
        <taxon>Bacteria</taxon>
        <taxon>Bacillati</taxon>
        <taxon>Actinomycetota</taxon>
        <taxon>Actinomycetes</taxon>
        <taxon>Micrococcales</taxon>
        <taxon>Intrasporangiaceae</taxon>
        <taxon>Fodinibacter (ex Wang et al. 2009)</taxon>
    </lineage>
</organism>
<name>A0ABP8KGV8_9MICO</name>
<proteinExistence type="predicted"/>
<protein>
    <recommendedName>
        <fullName evidence="3">PIN domain-containing protein</fullName>
    </recommendedName>
</protein>
<dbReference type="RefSeq" id="WP_345205291.1">
    <property type="nucleotide sequence ID" value="NZ_BAABGM010000013.1"/>
</dbReference>